<comment type="caution">
    <text evidence="2">The sequence shown here is derived from an EMBL/GenBank/DDBJ whole genome shotgun (WGS) entry which is preliminary data.</text>
</comment>
<evidence type="ECO:0000313" key="2">
    <source>
        <dbReference type="EMBL" id="RHW68996.1"/>
    </source>
</evidence>
<dbReference type="AlphaFoldDB" id="A0A3L6KYN6"/>
<dbReference type="GO" id="GO:0007018">
    <property type="term" value="P:microtubule-based movement"/>
    <property type="evidence" value="ECO:0007669"/>
    <property type="project" value="TreeGrafter"/>
</dbReference>
<sequence length="199" mass="20834">MSDETPQEGPKSPGSDTAPAPVAADDSPETVSGQEAGSSSNAEKEAMGSSAAPAAATGPPAGAQEDHDSEEEDTAAGTGSAPDAAVDINGVPANDVKNIILQVLSPCFDDEGGEDDAQRYDHIKAHGWIQHICDGIMEKLLAMRRPYKFVVHCVIMRKSGAGIHLCSSCYYGQADGWVNHAHDLSAHVYAVVSVYWSVI</sequence>
<gene>
    <name evidence="2" type="ORF">DPX39_100139800</name>
</gene>
<proteinExistence type="predicted"/>
<dbReference type="PANTHER" id="PTHR21255">
    <property type="entry name" value="T-COMPLEX-ASSOCIATED-TESTIS-EXPRESSED 1/ DYNEIN LIGHT CHAIN"/>
    <property type="match status" value="1"/>
</dbReference>
<feature type="compositionally biased region" description="Low complexity" evidence="1">
    <location>
        <begin position="47"/>
        <end position="63"/>
    </location>
</feature>
<dbReference type="GO" id="GO:0005737">
    <property type="term" value="C:cytoplasm"/>
    <property type="evidence" value="ECO:0007669"/>
    <property type="project" value="TreeGrafter"/>
</dbReference>
<dbReference type="PANTHER" id="PTHR21255:SF17">
    <property type="entry name" value="LIGHT CHAIN, PUTATIVE-RELATED"/>
    <property type="match status" value="1"/>
</dbReference>
<accession>A0A3L6KYN6</accession>
<dbReference type="Pfam" id="PF03645">
    <property type="entry name" value="Tctex-1"/>
    <property type="match status" value="1"/>
</dbReference>
<dbReference type="CDD" id="cd21455">
    <property type="entry name" value="DLC-like_DYNLT1_DYNLT3"/>
    <property type="match status" value="1"/>
</dbReference>
<evidence type="ECO:0000256" key="1">
    <source>
        <dbReference type="SAM" id="MobiDB-lite"/>
    </source>
</evidence>
<dbReference type="GO" id="GO:0045505">
    <property type="term" value="F:dynein intermediate chain binding"/>
    <property type="evidence" value="ECO:0007669"/>
    <property type="project" value="TreeGrafter"/>
</dbReference>
<protein>
    <submittedName>
        <fullName evidence="2">Dynein light chain Tctex-type</fullName>
    </submittedName>
</protein>
<dbReference type="Proteomes" id="UP000266743">
    <property type="component" value="Chromosome 10"/>
</dbReference>
<reference evidence="2" key="1">
    <citation type="submission" date="2018-09" db="EMBL/GenBank/DDBJ databases">
        <title>whole genome sequence of T. equiperdum IVM-t1 strain.</title>
        <authorList>
            <person name="Suganuma K."/>
        </authorList>
    </citation>
    <scope>NUCLEOTIDE SEQUENCE [LARGE SCALE GENOMIC DNA]</scope>
    <source>
        <strain evidence="2">IVM-t1</strain>
    </source>
</reference>
<dbReference type="GO" id="GO:0005868">
    <property type="term" value="C:cytoplasmic dynein complex"/>
    <property type="evidence" value="ECO:0007669"/>
    <property type="project" value="TreeGrafter"/>
</dbReference>
<dbReference type="Gene3D" id="3.30.1140.40">
    <property type="entry name" value="Tctex-1"/>
    <property type="match status" value="1"/>
</dbReference>
<feature type="region of interest" description="Disordered" evidence="1">
    <location>
        <begin position="1"/>
        <end position="89"/>
    </location>
</feature>
<dbReference type="FunFam" id="3.30.1140.40:FF:000004">
    <property type="entry name" value="Putative dynein light chain"/>
    <property type="match status" value="1"/>
</dbReference>
<dbReference type="InterPro" id="IPR038586">
    <property type="entry name" value="Tctex-1-like_sf"/>
</dbReference>
<dbReference type="EMBL" id="QSBY01000010">
    <property type="protein sequence ID" value="RHW68996.1"/>
    <property type="molecule type" value="Genomic_DNA"/>
</dbReference>
<organism evidence="2">
    <name type="scientific">Trypanosoma brucei equiperdum</name>
    <dbReference type="NCBI Taxonomy" id="630700"/>
    <lineage>
        <taxon>Eukaryota</taxon>
        <taxon>Discoba</taxon>
        <taxon>Euglenozoa</taxon>
        <taxon>Kinetoplastea</taxon>
        <taxon>Metakinetoplastina</taxon>
        <taxon>Trypanosomatida</taxon>
        <taxon>Trypanosomatidae</taxon>
        <taxon>Trypanosoma</taxon>
    </lineage>
</organism>
<name>A0A3L6KYN6_9TRYP</name>
<dbReference type="InterPro" id="IPR005334">
    <property type="entry name" value="Tctex-1-like"/>
</dbReference>
<feature type="compositionally biased region" description="Polar residues" evidence="1">
    <location>
        <begin position="29"/>
        <end position="41"/>
    </location>
</feature>